<proteinExistence type="predicted"/>
<feature type="region of interest" description="Disordered" evidence="1">
    <location>
        <begin position="44"/>
        <end position="95"/>
    </location>
</feature>
<feature type="compositionally biased region" description="Acidic residues" evidence="1">
    <location>
        <begin position="61"/>
        <end position="87"/>
    </location>
</feature>
<gene>
    <name evidence="3" type="primary">LOC115741623</name>
</gene>
<protein>
    <submittedName>
        <fullName evidence="3">Uncharacterized protein LOC115741623</fullName>
    </submittedName>
</protein>
<feature type="compositionally biased region" description="Basic and acidic residues" evidence="1">
    <location>
        <begin position="271"/>
        <end position="284"/>
    </location>
</feature>
<feature type="region of interest" description="Disordered" evidence="1">
    <location>
        <begin position="152"/>
        <end position="212"/>
    </location>
</feature>
<dbReference type="PANTHER" id="PTHR33095:SF23">
    <property type="entry name" value="DUF1645 FAMILY PROTEIN"/>
    <property type="match status" value="1"/>
</dbReference>
<evidence type="ECO:0000313" key="3">
    <source>
        <dbReference type="RefSeq" id="XP_030531472.1"/>
    </source>
</evidence>
<keyword evidence="2" id="KW-1185">Reference proteome</keyword>
<dbReference type="PANTHER" id="PTHR33095">
    <property type="entry name" value="OS07G0619500 PROTEIN"/>
    <property type="match status" value="1"/>
</dbReference>
<dbReference type="GeneID" id="115741623"/>
<dbReference type="Proteomes" id="UP000827889">
    <property type="component" value="Chromosome 6"/>
</dbReference>
<feature type="region of interest" description="Disordered" evidence="1">
    <location>
        <begin position="259"/>
        <end position="288"/>
    </location>
</feature>
<sequence>MQASALLSPSPSLSSYSTGKLAEIAARVVDELGLDSDPFCFDAMNFGGASTEHSQPPGEEAGGEESDSTQFDNEDVEEEEEEEEEEFAFVCDGPGMSPISADEIFYNGQIRPAYPVFNRDLLLNGVSRREKDEDDSKKTTKLRLPLKKLLSEDREWTSSSSSSSSSSESDELDGLAPGSYCVWRPKPSRDQPSAAAAAATKRCWKSSSTGSSKRWRFKDLLLNRSNGGSKDTFLLVAPSKKRDNKIGESKRVVAVAEDDDGGGGVVVTARDGGKTAGNDEDKRKPLPPQRAGLVGFLATANGLSRNLNLHPF</sequence>
<evidence type="ECO:0000313" key="2">
    <source>
        <dbReference type="Proteomes" id="UP000827889"/>
    </source>
</evidence>
<dbReference type="AlphaFoldDB" id="A0A8B8P9W8"/>
<accession>A0A8B8P9W8</accession>
<dbReference type="InterPro" id="IPR012442">
    <property type="entry name" value="DUF1645_plant"/>
</dbReference>
<dbReference type="RefSeq" id="XP_030531472.1">
    <property type="nucleotide sequence ID" value="XM_030675612.2"/>
</dbReference>
<organism evidence="2 3">
    <name type="scientific">Rhodamnia argentea</name>
    <dbReference type="NCBI Taxonomy" id="178133"/>
    <lineage>
        <taxon>Eukaryota</taxon>
        <taxon>Viridiplantae</taxon>
        <taxon>Streptophyta</taxon>
        <taxon>Embryophyta</taxon>
        <taxon>Tracheophyta</taxon>
        <taxon>Spermatophyta</taxon>
        <taxon>Magnoliopsida</taxon>
        <taxon>eudicotyledons</taxon>
        <taxon>Gunneridae</taxon>
        <taxon>Pentapetalae</taxon>
        <taxon>rosids</taxon>
        <taxon>malvids</taxon>
        <taxon>Myrtales</taxon>
        <taxon>Myrtaceae</taxon>
        <taxon>Myrtoideae</taxon>
        <taxon>Myrteae</taxon>
        <taxon>Australasian group</taxon>
        <taxon>Rhodamnia</taxon>
    </lineage>
</organism>
<feature type="compositionally biased region" description="Low complexity" evidence="1">
    <location>
        <begin position="158"/>
        <end position="167"/>
    </location>
</feature>
<evidence type="ECO:0000256" key="1">
    <source>
        <dbReference type="SAM" id="MobiDB-lite"/>
    </source>
</evidence>
<reference evidence="3" key="1">
    <citation type="submission" date="2025-08" db="UniProtKB">
        <authorList>
            <consortium name="RefSeq"/>
        </authorList>
    </citation>
    <scope>IDENTIFICATION</scope>
    <source>
        <tissue evidence="3">Leaf</tissue>
    </source>
</reference>
<dbReference type="Pfam" id="PF07816">
    <property type="entry name" value="DUF1645"/>
    <property type="match status" value="1"/>
</dbReference>
<name>A0A8B8P9W8_9MYRT</name>
<dbReference type="KEGG" id="rarg:115741623"/>